<feature type="non-terminal residue" evidence="2">
    <location>
        <position position="1"/>
    </location>
</feature>
<feature type="compositionally biased region" description="Basic and acidic residues" evidence="1">
    <location>
        <begin position="51"/>
        <end position="68"/>
    </location>
</feature>
<comment type="caution">
    <text evidence="2">The sequence shown here is derived from an EMBL/GenBank/DDBJ whole genome shotgun (WGS) entry which is preliminary data.</text>
</comment>
<dbReference type="Proteomes" id="UP001432027">
    <property type="component" value="Unassembled WGS sequence"/>
</dbReference>
<dbReference type="Gene3D" id="2.60.40.1260">
    <property type="entry name" value="Lamin Tail domain"/>
    <property type="match status" value="1"/>
</dbReference>
<accession>A0AAV5SM50</accession>
<evidence type="ECO:0000313" key="2">
    <source>
        <dbReference type="EMBL" id="GMS83198.1"/>
    </source>
</evidence>
<dbReference type="InterPro" id="IPR036415">
    <property type="entry name" value="Lamin_tail_dom_sf"/>
</dbReference>
<dbReference type="AlphaFoldDB" id="A0AAV5SM50"/>
<name>A0AAV5SM50_9BILA</name>
<dbReference type="SUPFAM" id="SSF74853">
    <property type="entry name" value="Lamin A/C globular tail domain"/>
    <property type="match status" value="1"/>
</dbReference>
<sequence length="91" mass="10213">LQIYSKDTGAKTEKPVQYYMKNYKWPGGKNPEVILMNKDDEVMASATTVIDEVRPSGDTDARAKEENRLTNGDEAPSRKRKADGRPVVIDN</sequence>
<gene>
    <name evidence="2" type="ORF">PENTCL1PPCAC_5373</name>
</gene>
<proteinExistence type="predicted"/>
<feature type="region of interest" description="Disordered" evidence="1">
    <location>
        <begin position="49"/>
        <end position="91"/>
    </location>
</feature>
<keyword evidence="3" id="KW-1185">Reference proteome</keyword>
<reference evidence="2" key="1">
    <citation type="submission" date="2023-10" db="EMBL/GenBank/DDBJ databases">
        <title>Genome assembly of Pristionchus species.</title>
        <authorList>
            <person name="Yoshida K."/>
            <person name="Sommer R.J."/>
        </authorList>
    </citation>
    <scope>NUCLEOTIDE SEQUENCE</scope>
    <source>
        <strain evidence="2">RS0144</strain>
    </source>
</reference>
<evidence type="ECO:0000313" key="3">
    <source>
        <dbReference type="Proteomes" id="UP001432027"/>
    </source>
</evidence>
<organism evidence="2 3">
    <name type="scientific">Pristionchus entomophagus</name>
    <dbReference type="NCBI Taxonomy" id="358040"/>
    <lineage>
        <taxon>Eukaryota</taxon>
        <taxon>Metazoa</taxon>
        <taxon>Ecdysozoa</taxon>
        <taxon>Nematoda</taxon>
        <taxon>Chromadorea</taxon>
        <taxon>Rhabditida</taxon>
        <taxon>Rhabditina</taxon>
        <taxon>Diplogasteromorpha</taxon>
        <taxon>Diplogasteroidea</taxon>
        <taxon>Neodiplogasteridae</taxon>
        <taxon>Pristionchus</taxon>
    </lineage>
</organism>
<dbReference type="EMBL" id="BTSX01000002">
    <property type="protein sequence ID" value="GMS83198.1"/>
    <property type="molecule type" value="Genomic_DNA"/>
</dbReference>
<protein>
    <submittedName>
        <fullName evidence="2">Uncharacterized protein</fullName>
    </submittedName>
</protein>
<evidence type="ECO:0000256" key="1">
    <source>
        <dbReference type="SAM" id="MobiDB-lite"/>
    </source>
</evidence>